<evidence type="ECO:0000256" key="1">
    <source>
        <dbReference type="SAM" id="Phobius"/>
    </source>
</evidence>
<keyword evidence="1" id="KW-0472">Membrane</keyword>
<proteinExistence type="predicted"/>
<dbReference type="EMBL" id="CAWUPB010001161">
    <property type="protein sequence ID" value="CAK7344135.1"/>
    <property type="molecule type" value="Genomic_DNA"/>
</dbReference>
<dbReference type="Proteomes" id="UP001314170">
    <property type="component" value="Unassembled WGS sequence"/>
</dbReference>
<protein>
    <submittedName>
        <fullName evidence="2">Uncharacterized protein</fullName>
    </submittedName>
</protein>
<evidence type="ECO:0000313" key="3">
    <source>
        <dbReference type="Proteomes" id="UP001314170"/>
    </source>
</evidence>
<keyword evidence="3" id="KW-1185">Reference proteome</keyword>
<sequence length="110" mass="12586">MDFSRTCYSIATRLGQKVEKEDVAAEVDLKKDDMNHVALVMCTCVVRINRNGIVVDHIRTQSEVEDKEWVSTVEYRARWIALFGCFVASNFECVVALVYADYDLSSRKTL</sequence>
<organism evidence="2 3">
    <name type="scientific">Dovyalis caffra</name>
    <dbReference type="NCBI Taxonomy" id="77055"/>
    <lineage>
        <taxon>Eukaryota</taxon>
        <taxon>Viridiplantae</taxon>
        <taxon>Streptophyta</taxon>
        <taxon>Embryophyta</taxon>
        <taxon>Tracheophyta</taxon>
        <taxon>Spermatophyta</taxon>
        <taxon>Magnoliopsida</taxon>
        <taxon>eudicotyledons</taxon>
        <taxon>Gunneridae</taxon>
        <taxon>Pentapetalae</taxon>
        <taxon>rosids</taxon>
        <taxon>fabids</taxon>
        <taxon>Malpighiales</taxon>
        <taxon>Salicaceae</taxon>
        <taxon>Flacourtieae</taxon>
        <taxon>Dovyalis</taxon>
    </lineage>
</organism>
<accession>A0AAV1S0Q1</accession>
<dbReference type="AlphaFoldDB" id="A0AAV1S0Q1"/>
<evidence type="ECO:0000313" key="2">
    <source>
        <dbReference type="EMBL" id="CAK7344135.1"/>
    </source>
</evidence>
<name>A0AAV1S0Q1_9ROSI</name>
<keyword evidence="1" id="KW-1133">Transmembrane helix</keyword>
<keyword evidence="1" id="KW-0812">Transmembrane</keyword>
<feature type="transmembrane region" description="Helical" evidence="1">
    <location>
        <begin position="79"/>
        <end position="100"/>
    </location>
</feature>
<comment type="caution">
    <text evidence="2">The sequence shown here is derived from an EMBL/GenBank/DDBJ whole genome shotgun (WGS) entry which is preliminary data.</text>
</comment>
<reference evidence="2 3" key="1">
    <citation type="submission" date="2024-01" db="EMBL/GenBank/DDBJ databases">
        <authorList>
            <person name="Waweru B."/>
        </authorList>
    </citation>
    <scope>NUCLEOTIDE SEQUENCE [LARGE SCALE GENOMIC DNA]</scope>
</reference>
<gene>
    <name evidence="2" type="ORF">DCAF_LOCUS17639</name>
</gene>